<sequence>MAQKKVLISLTSFNGPFYADGKNTGVFVVEALHPFNTYIEKGYEVQFVSETGTYGWDEHSLEPEFLSGNDLKDFEDKNSAFNVALSKIKTPKDLLDDIKDYSIFFASAGHGCLFDYPTASGLHMLASSLYTQGGVVAAVCHGPVIFEGINDTKTGRYIIEGKSVTGFTDLGETILQVDGIMKEKSLESPETVLWKLGAKFLAPIGPWDDFSITDGRVVTGVNPASAVSTAIRSINALPDKA</sequence>
<evidence type="ECO:0000313" key="9">
    <source>
        <dbReference type="Proteomes" id="UP000002866"/>
    </source>
</evidence>
<dbReference type="PANTHER" id="PTHR48094:SF11">
    <property type="entry name" value="GLUTATHIONE-INDEPENDENT GLYOXALASE HSP31-RELATED"/>
    <property type="match status" value="1"/>
</dbReference>
<dbReference type="STRING" id="1071380.I2H828"/>
<dbReference type="GO" id="GO:0019243">
    <property type="term" value="P:methylglyoxal catabolic process to D-lactate via S-lactoyl-glutathione"/>
    <property type="evidence" value="ECO:0007669"/>
    <property type="project" value="TreeGrafter"/>
</dbReference>
<dbReference type="EC" id="4.2.1.130" evidence="2"/>
<evidence type="ECO:0000256" key="1">
    <source>
        <dbReference type="ARBA" id="ARBA00004201"/>
    </source>
</evidence>
<dbReference type="InterPro" id="IPR050325">
    <property type="entry name" value="Prot/Nucl_acid_deglycase"/>
</dbReference>
<dbReference type="GO" id="GO:0031669">
    <property type="term" value="P:cellular response to nutrient levels"/>
    <property type="evidence" value="ECO:0007669"/>
    <property type="project" value="UniProtKB-ARBA"/>
</dbReference>
<dbReference type="InterPro" id="IPR029062">
    <property type="entry name" value="Class_I_gatase-like"/>
</dbReference>
<accession>I2H828</accession>
<evidence type="ECO:0000256" key="3">
    <source>
        <dbReference type="ARBA" id="ARBA00023016"/>
    </source>
</evidence>
<dbReference type="OMA" id="LHPFEVF"/>
<dbReference type="FunCoup" id="I2H828">
    <property type="interactions" value="115"/>
</dbReference>
<dbReference type="Proteomes" id="UP000002866">
    <property type="component" value="Chromosome 8"/>
</dbReference>
<dbReference type="SUPFAM" id="SSF52317">
    <property type="entry name" value="Class I glutamine amidotransferase-like"/>
    <property type="match status" value="1"/>
</dbReference>
<dbReference type="AlphaFoldDB" id="I2H828"/>
<dbReference type="OrthoDB" id="543156at2759"/>
<dbReference type="GO" id="GO:0019172">
    <property type="term" value="F:glyoxalase III activity"/>
    <property type="evidence" value="ECO:0007669"/>
    <property type="project" value="UniProtKB-EC"/>
</dbReference>
<organism evidence="8 9">
    <name type="scientific">Henningerozyma blattae (strain ATCC 34711 / CBS 6284 / DSM 70876 / NBRC 10599 / NRRL Y-10934 / UCD 77-7)</name>
    <name type="common">Yeast</name>
    <name type="synonym">Tetrapisispora blattae</name>
    <dbReference type="NCBI Taxonomy" id="1071380"/>
    <lineage>
        <taxon>Eukaryota</taxon>
        <taxon>Fungi</taxon>
        <taxon>Dikarya</taxon>
        <taxon>Ascomycota</taxon>
        <taxon>Saccharomycotina</taxon>
        <taxon>Saccharomycetes</taxon>
        <taxon>Saccharomycetales</taxon>
        <taxon>Saccharomycetaceae</taxon>
        <taxon>Henningerozyma</taxon>
    </lineage>
</organism>
<dbReference type="KEGG" id="tbl:TBLA_0H02460"/>
<protein>
    <recommendedName>
        <fullName evidence="2">D-lactate dehydratase</fullName>
        <ecNumber evidence="2">4.2.1.130</ecNumber>
    </recommendedName>
</protein>
<evidence type="ECO:0000256" key="4">
    <source>
        <dbReference type="ARBA" id="ARBA00023239"/>
    </source>
</evidence>
<reference evidence="8 9" key="1">
    <citation type="journal article" date="2011" name="Proc. Natl. Acad. Sci. U.S.A.">
        <title>Evolutionary erosion of yeast sex chromosomes by mating-type switching accidents.</title>
        <authorList>
            <person name="Gordon J.L."/>
            <person name="Armisen D."/>
            <person name="Proux-Wera E."/>
            <person name="Oheigeartaigh S.S."/>
            <person name="Byrne K.P."/>
            <person name="Wolfe K.H."/>
        </authorList>
    </citation>
    <scope>NUCLEOTIDE SEQUENCE [LARGE SCALE GENOMIC DNA]</scope>
    <source>
        <strain evidence="9">ATCC 34711 / CBS 6284 / DSM 70876 / NBRC 10599 / NRRL Y-10934 / UCD 77-7</strain>
    </source>
</reference>
<keyword evidence="9" id="KW-1185">Reference proteome</keyword>
<evidence type="ECO:0000256" key="2">
    <source>
        <dbReference type="ARBA" id="ARBA00013134"/>
    </source>
</evidence>
<proteinExistence type="inferred from homology"/>
<evidence type="ECO:0000256" key="6">
    <source>
        <dbReference type="ARBA" id="ARBA00048082"/>
    </source>
</evidence>
<dbReference type="GO" id="GO:0000932">
    <property type="term" value="C:P-body"/>
    <property type="evidence" value="ECO:0007669"/>
    <property type="project" value="UniProtKB-SubCell"/>
</dbReference>
<dbReference type="eggNOG" id="ENOG502RZ3Y">
    <property type="taxonomic scope" value="Eukaryota"/>
</dbReference>
<evidence type="ECO:0000256" key="5">
    <source>
        <dbReference type="ARBA" id="ARBA00038493"/>
    </source>
</evidence>
<evidence type="ECO:0000256" key="7">
    <source>
        <dbReference type="ARBA" id="ARBA00059996"/>
    </source>
</evidence>
<comment type="similarity">
    <text evidence="5">Belongs to the peptidase C56 family. HSP31-like subfamily.</text>
</comment>
<dbReference type="EMBL" id="HE806323">
    <property type="protein sequence ID" value="CCH62530.1"/>
    <property type="molecule type" value="Genomic_DNA"/>
</dbReference>
<keyword evidence="4" id="KW-0456">Lyase</keyword>
<dbReference type="PANTHER" id="PTHR48094">
    <property type="entry name" value="PROTEIN/NUCLEIC ACID DEGLYCASE DJ-1-RELATED"/>
    <property type="match status" value="1"/>
</dbReference>
<comment type="catalytic activity">
    <reaction evidence="6">
        <text>methylglyoxal + H2O = (R)-lactate + H(+)</text>
        <dbReference type="Rhea" id="RHEA:27754"/>
        <dbReference type="ChEBI" id="CHEBI:15377"/>
        <dbReference type="ChEBI" id="CHEBI:15378"/>
        <dbReference type="ChEBI" id="CHEBI:16004"/>
        <dbReference type="ChEBI" id="CHEBI:17158"/>
        <dbReference type="EC" id="4.2.1.130"/>
    </reaction>
</comment>
<dbReference type="InParanoid" id="I2H828"/>
<comment type="subcellular location">
    <subcellularLocation>
        <location evidence="1">Cytoplasm</location>
        <location evidence="1">P-body</location>
    </subcellularLocation>
</comment>
<dbReference type="RefSeq" id="XP_004182049.1">
    <property type="nucleotide sequence ID" value="XM_004182001.1"/>
</dbReference>
<dbReference type="GeneID" id="14497687"/>
<dbReference type="FunFam" id="3.40.50.880:FF:000051">
    <property type="entry name" value="Glutathione-independent glyoxalase HSP31"/>
    <property type="match status" value="1"/>
</dbReference>
<dbReference type="Gene3D" id="3.40.50.880">
    <property type="match status" value="1"/>
</dbReference>
<name>I2H828_HENB6</name>
<evidence type="ECO:0000313" key="8">
    <source>
        <dbReference type="EMBL" id="CCH62530.1"/>
    </source>
</evidence>
<dbReference type="HOGENOM" id="CLU_070319_1_0_1"/>
<keyword evidence="3" id="KW-0346">Stress response</keyword>
<comment type="function">
    <text evidence="7">Catalyzes the conversion of methylglyoxal (MG) to D-lactate in a single glutathione (GSH)-independent step. May play a role in detoxifying endogenously produced glyoxals. Involved in protection against reactive oxygen species (ROS). Important for viability in stationary phase. May negatively regulate TORC1 in response to nutrient limitation.</text>
</comment>
<gene>
    <name evidence="8" type="primary">TBLA0H02460</name>
    <name evidence="8" type="ORF">TBLA_0H02460</name>
</gene>